<dbReference type="EMBL" id="ASRX01000011">
    <property type="protein sequence ID" value="EYF07305.1"/>
    <property type="molecule type" value="Genomic_DNA"/>
</dbReference>
<dbReference type="STRING" id="1192034.CAP_0784"/>
<comment type="caution">
    <text evidence="3">The sequence shown here is derived from an EMBL/GenBank/DDBJ whole genome shotgun (WGS) entry which is preliminary data.</text>
</comment>
<evidence type="ECO:0000256" key="2">
    <source>
        <dbReference type="SAM" id="SignalP"/>
    </source>
</evidence>
<feature type="region of interest" description="Disordered" evidence="1">
    <location>
        <begin position="128"/>
        <end position="147"/>
    </location>
</feature>
<sequence>MDPSLKSTSVSVWARLRRPAILAASSLLLAGCAEAVADESITGEVTGGQSEVLHFTGPGVTARMTRVVAADGGESLQGETVVEEENGARRRVEEQVTLDGKGRLVSAAISLLSNEVLVTRLQLDPTHGTVRVSTPEGTVEHHPPTDAPWIYTPPWDGGADLSEGGGAHVAGAPLHVLAGHGTTFATPVSAWVTLRGGATKAWVRQIEANRGEGALVPQDQVVVPHERGVTVVVGSHGADVSGSFIEEIRLSDPPVTLVRVQPGNRLML</sequence>
<evidence type="ECO:0000256" key="1">
    <source>
        <dbReference type="SAM" id="MobiDB-lite"/>
    </source>
</evidence>
<keyword evidence="2" id="KW-0732">Signal</keyword>
<proteinExistence type="predicted"/>
<accession>A0A017TEP7</accession>
<dbReference type="Proteomes" id="UP000019678">
    <property type="component" value="Unassembled WGS sequence"/>
</dbReference>
<dbReference type="OrthoDB" id="5515004at2"/>
<dbReference type="RefSeq" id="WP_044238432.1">
    <property type="nucleotide sequence ID" value="NZ_ASRX01000011.1"/>
</dbReference>
<feature type="chain" id="PRO_5001500522" description="Lipoprotein" evidence="2">
    <location>
        <begin position="38"/>
        <end position="268"/>
    </location>
</feature>
<evidence type="ECO:0008006" key="5">
    <source>
        <dbReference type="Google" id="ProtNLM"/>
    </source>
</evidence>
<reference evidence="3 4" key="1">
    <citation type="submission" date="2013-05" db="EMBL/GenBank/DDBJ databases">
        <title>Genome assembly of Chondromyces apiculatus DSM 436.</title>
        <authorList>
            <person name="Sharma G."/>
            <person name="Khatri I."/>
            <person name="Kaur C."/>
            <person name="Mayilraj S."/>
            <person name="Subramanian S."/>
        </authorList>
    </citation>
    <scope>NUCLEOTIDE SEQUENCE [LARGE SCALE GENOMIC DNA]</scope>
    <source>
        <strain evidence="3 4">DSM 436</strain>
    </source>
</reference>
<dbReference type="AlphaFoldDB" id="A0A017TEP7"/>
<keyword evidence="4" id="KW-1185">Reference proteome</keyword>
<dbReference type="PROSITE" id="PS51257">
    <property type="entry name" value="PROKAR_LIPOPROTEIN"/>
    <property type="match status" value="1"/>
</dbReference>
<gene>
    <name evidence="3" type="ORF">CAP_0784</name>
</gene>
<organism evidence="3 4">
    <name type="scientific">Chondromyces apiculatus DSM 436</name>
    <dbReference type="NCBI Taxonomy" id="1192034"/>
    <lineage>
        <taxon>Bacteria</taxon>
        <taxon>Pseudomonadati</taxon>
        <taxon>Myxococcota</taxon>
        <taxon>Polyangia</taxon>
        <taxon>Polyangiales</taxon>
        <taxon>Polyangiaceae</taxon>
        <taxon>Chondromyces</taxon>
    </lineage>
</organism>
<evidence type="ECO:0000313" key="3">
    <source>
        <dbReference type="EMBL" id="EYF07305.1"/>
    </source>
</evidence>
<protein>
    <recommendedName>
        <fullName evidence="5">Lipoprotein</fullName>
    </recommendedName>
</protein>
<name>A0A017TEP7_9BACT</name>
<feature type="signal peptide" evidence="2">
    <location>
        <begin position="1"/>
        <end position="37"/>
    </location>
</feature>
<evidence type="ECO:0000313" key="4">
    <source>
        <dbReference type="Proteomes" id="UP000019678"/>
    </source>
</evidence>